<dbReference type="SUPFAM" id="SSF47090">
    <property type="entry name" value="PGBD-like"/>
    <property type="match status" value="1"/>
</dbReference>
<dbReference type="InterPro" id="IPR002477">
    <property type="entry name" value="Peptidoglycan-bd-like"/>
</dbReference>
<name>A0A1G6GG79_9BACI</name>
<accession>A0A1G6GG79</accession>
<proteinExistence type="predicted"/>
<evidence type="ECO:0000313" key="3">
    <source>
        <dbReference type="Proteomes" id="UP000242949"/>
    </source>
</evidence>
<dbReference type="InterPro" id="IPR036365">
    <property type="entry name" value="PGBD-like_sf"/>
</dbReference>
<feature type="domain" description="Peptidoglycan binding-like" evidence="1">
    <location>
        <begin position="41"/>
        <end position="97"/>
    </location>
</feature>
<reference evidence="3" key="1">
    <citation type="submission" date="2016-09" db="EMBL/GenBank/DDBJ databases">
        <authorList>
            <person name="Varghese N."/>
            <person name="Submissions S."/>
        </authorList>
    </citation>
    <scope>NUCLEOTIDE SEQUENCE [LARGE SCALE GENOMIC DNA]</scope>
    <source>
        <strain evidence="3">S5</strain>
    </source>
</reference>
<organism evidence="2 3">
    <name type="scientific">Pelagirhabdus alkalitolerans</name>
    <dbReference type="NCBI Taxonomy" id="1612202"/>
    <lineage>
        <taxon>Bacteria</taxon>
        <taxon>Bacillati</taxon>
        <taxon>Bacillota</taxon>
        <taxon>Bacilli</taxon>
        <taxon>Bacillales</taxon>
        <taxon>Bacillaceae</taxon>
        <taxon>Pelagirhabdus</taxon>
    </lineage>
</organism>
<dbReference type="Gene3D" id="1.10.101.10">
    <property type="entry name" value="PGBD-like superfamily/PGBD"/>
    <property type="match status" value="1"/>
</dbReference>
<evidence type="ECO:0000259" key="1">
    <source>
        <dbReference type="Pfam" id="PF01471"/>
    </source>
</evidence>
<dbReference type="InterPro" id="IPR036366">
    <property type="entry name" value="PGBDSf"/>
</dbReference>
<sequence length="137" mass="15625">MNKRYNLIISVLIIFILTSMHFSSDKVFAEEEFTIKPGDEHESVVDLKRDLEALGFGNFDNYSETYDDSLKSAVNSFHETFNIGDTEVVNEDTLAKIEALINSPFRNGERHEESIALKEQLTILGYTDFTNPNSFYG</sequence>
<dbReference type="EMBL" id="FMYI01000001">
    <property type="protein sequence ID" value="SDB80833.1"/>
    <property type="molecule type" value="Genomic_DNA"/>
</dbReference>
<dbReference type="Proteomes" id="UP000242949">
    <property type="component" value="Unassembled WGS sequence"/>
</dbReference>
<gene>
    <name evidence="2" type="ORF">SAMN05421734_1011</name>
</gene>
<dbReference type="Pfam" id="PF01471">
    <property type="entry name" value="PG_binding_1"/>
    <property type="match status" value="1"/>
</dbReference>
<evidence type="ECO:0000313" key="2">
    <source>
        <dbReference type="EMBL" id="SDB80833.1"/>
    </source>
</evidence>
<dbReference type="AlphaFoldDB" id="A0A1G6GG79"/>
<protein>
    <submittedName>
        <fullName evidence="2">Mannosyl-glycoprotein endo-beta-N-acetylglucosaminidase</fullName>
    </submittedName>
</protein>
<dbReference type="RefSeq" id="WP_143008332.1">
    <property type="nucleotide sequence ID" value="NZ_FMYI01000001.1"/>
</dbReference>
<feature type="non-terminal residue" evidence="2">
    <location>
        <position position="137"/>
    </location>
</feature>
<keyword evidence="3" id="KW-1185">Reference proteome</keyword>